<dbReference type="Pfam" id="PF00294">
    <property type="entry name" value="PfkB"/>
    <property type="match status" value="1"/>
</dbReference>
<dbReference type="SUPFAM" id="SSF53613">
    <property type="entry name" value="Ribokinase-like"/>
    <property type="match status" value="1"/>
</dbReference>
<dbReference type="Proteomes" id="UP000290253">
    <property type="component" value="Unassembled WGS sequence"/>
</dbReference>
<evidence type="ECO:0000256" key="8">
    <source>
        <dbReference type="ARBA" id="ARBA00023268"/>
    </source>
</evidence>
<comment type="function">
    <text evidence="2 11">Catalyzes the ADP transfer from ATP to D-glycero-beta-D-manno-heptose 1-phosphate, yielding ADP-D-glycero-beta-D-manno-heptose.</text>
</comment>
<dbReference type="AlphaFoldDB" id="A0A4Q1S894"/>
<dbReference type="Gene3D" id="3.40.50.620">
    <property type="entry name" value="HUPs"/>
    <property type="match status" value="1"/>
</dbReference>
<evidence type="ECO:0000313" key="15">
    <source>
        <dbReference type="Proteomes" id="UP000290253"/>
    </source>
</evidence>
<dbReference type="InterPro" id="IPR011611">
    <property type="entry name" value="PfkB_dom"/>
</dbReference>
<feature type="region of interest" description="Ribokinase" evidence="11">
    <location>
        <begin position="1"/>
        <end position="330"/>
    </location>
</feature>
<comment type="pathway">
    <text evidence="11">Nucleotide-sugar biosynthesis; ADP-L-glycero-beta-D-manno-heptose biosynthesis; ADP-L-glycero-beta-D-manno-heptose from D-glycero-beta-D-manno-heptose 7-phosphate: step 1/4.</text>
</comment>
<comment type="similarity">
    <text evidence="11">In the C-terminal section; belongs to the cytidylyltransferase family.</text>
</comment>
<comment type="pathway">
    <text evidence="11">Nucleotide-sugar biosynthesis; ADP-L-glycero-beta-D-manno-heptose biosynthesis; ADP-L-glycero-beta-D-manno-heptose from D-glycero-beta-D-manno-heptose 7-phosphate: step 3/4.</text>
</comment>
<evidence type="ECO:0000256" key="10">
    <source>
        <dbReference type="ARBA" id="ARBA00047428"/>
    </source>
</evidence>
<evidence type="ECO:0000256" key="2">
    <source>
        <dbReference type="ARBA" id="ARBA00003753"/>
    </source>
</evidence>
<dbReference type="SUPFAM" id="SSF52374">
    <property type="entry name" value="Nucleotidylyl transferase"/>
    <property type="match status" value="1"/>
</dbReference>
<dbReference type="Gene3D" id="3.40.1190.20">
    <property type="match status" value="1"/>
</dbReference>
<evidence type="ECO:0000256" key="6">
    <source>
        <dbReference type="ARBA" id="ARBA00022777"/>
    </source>
</evidence>
<dbReference type="EC" id="2.7.7.70" evidence="11"/>
<dbReference type="GO" id="GO:0033786">
    <property type="term" value="F:heptose-1-phosphate adenylyltransferase activity"/>
    <property type="evidence" value="ECO:0007669"/>
    <property type="project" value="UniProtKB-UniRule"/>
</dbReference>
<comment type="catalytic activity">
    <reaction evidence="11">
        <text>D-glycero-beta-D-manno-heptose 7-phosphate + ATP = D-glycero-beta-D-manno-heptose 1,7-bisphosphate + ADP + H(+)</text>
        <dbReference type="Rhea" id="RHEA:27473"/>
        <dbReference type="ChEBI" id="CHEBI:15378"/>
        <dbReference type="ChEBI" id="CHEBI:30616"/>
        <dbReference type="ChEBI" id="CHEBI:60204"/>
        <dbReference type="ChEBI" id="CHEBI:60208"/>
        <dbReference type="ChEBI" id="CHEBI:456216"/>
        <dbReference type="EC" id="2.7.1.167"/>
    </reaction>
</comment>
<keyword evidence="6 11" id="KW-0418">Kinase</keyword>
<protein>
    <recommendedName>
        <fullName evidence="11">Bifunctional protein HldE</fullName>
    </recommendedName>
    <domain>
        <recommendedName>
            <fullName evidence="11">D-beta-D-heptose 7-phosphate kinase</fullName>
            <ecNumber evidence="11">2.7.1.167</ecNumber>
        </recommendedName>
        <alternativeName>
            <fullName evidence="11">D-beta-D-heptose 7-phosphotransferase</fullName>
        </alternativeName>
        <alternativeName>
            <fullName evidence="11">D-glycero-beta-D-manno-heptose-7-phosphate kinase</fullName>
        </alternativeName>
    </domain>
    <domain>
        <recommendedName>
            <fullName evidence="11">D-beta-D-heptose 1-phosphate adenylyltransferase</fullName>
            <ecNumber evidence="11">2.7.7.70</ecNumber>
        </recommendedName>
        <alternativeName>
            <fullName evidence="11">D-glycero-beta-D-manno-heptose 1-phosphate adenylyltransferase</fullName>
        </alternativeName>
    </domain>
</protein>
<gene>
    <name evidence="11 14" type="primary">hldE</name>
    <name evidence="14" type="ORF">ESZ00_19645</name>
</gene>
<dbReference type="NCBIfam" id="TIGR02199">
    <property type="entry name" value="rfaE_dom_II"/>
    <property type="match status" value="1"/>
</dbReference>
<sequence length="491" mass="53171">MMKDLHRILQLIEDNWRKIHVLVVGDVMLDRFVWGDVERISPEAPVPIVRVVHRSEQPGGAANVAMNIVGLGAKASLFGFCGKDADGESLHTCLAKAGVDAHMLRVESHPTTTKQRVMSGRQQMLRLDMERPDGYSGEEYEELIASVEETMPSADAIVLSDYAKGVLSEEACQRIIQRAREHGLPVLVDPKQRSFTRYRGATTICPNLSELSVATGVAAKELSSILEAGRGMIPKLALDFLTVTLSEKGIAVLREDTQRTFPAVAQQVFDVSGAGDTVIATLALSLASGLEIETAVPLANIAAGVVVSKVGTVPITREELATRLMPEIELQAEEKVLTLNRLRTRVSAWRANGQSVVFTNGCFDLLHIGHITLLEDARRQGDRLIVGINSDQSVRELKGPTRPMVGERERAYVLAALAAVDAVVIFAEATPLALMEALRPDVIVKGGDYSEETVVGAKEVRSWGGRVKIIPTVEGFSTTRLIAKAAAPVLP</sequence>
<dbReference type="InterPro" id="IPR023030">
    <property type="entry name" value="Bifunc_HldE"/>
</dbReference>
<evidence type="ECO:0000259" key="12">
    <source>
        <dbReference type="Pfam" id="PF00294"/>
    </source>
</evidence>
<dbReference type="OrthoDB" id="9802794at2"/>
<dbReference type="GO" id="GO:0016773">
    <property type="term" value="F:phosphotransferase activity, alcohol group as acceptor"/>
    <property type="evidence" value="ECO:0007669"/>
    <property type="project" value="InterPro"/>
</dbReference>
<evidence type="ECO:0000256" key="3">
    <source>
        <dbReference type="ARBA" id="ARBA00022679"/>
    </source>
</evidence>
<dbReference type="GO" id="GO:0097171">
    <property type="term" value="P:ADP-L-glycero-beta-D-manno-heptose biosynthetic process"/>
    <property type="evidence" value="ECO:0007669"/>
    <property type="project" value="UniProtKB-UniPathway"/>
</dbReference>
<dbReference type="PANTHER" id="PTHR46969:SF1">
    <property type="entry name" value="BIFUNCTIONAL PROTEIN HLDE"/>
    <property type="match status" value="1"/>
</dbReference>
<feature type="domain" description="Carbohydrate kinase PfkB" evidence="12">
    <location>
        <begin position="20"/>
        <end position="313"/>
    </location>
</feature>
<keyword evidence="9 11" id="KW-0119">Carbohydrate metabolism</keyword>
<keyword evidence="8 11" id="KW-0511">Multifunctional enzyme</keyword>
<dbReference type="NCBIfam" id="TIGR00125">
    <property type="entry name" value="cyt_tran_rel"/>
    <property type="match status" value="1"/>
</dbReference>
<reference evidence="14 15" key="1">
    <citation type="journal article" date="2016" name="Int. J. Syst. Evol. Microbiol.">
        <title>Acidipila dinghuensis sp. nov., an acidobacterium isolated from forest soil.</title>
        <authorList>
            <person name="Jiang Y.W."/>
            <person name="Wang J."/>
            <person name="Chen M.H."/>
            <person name="Lv Y.Y."/>
            <person name="Qiu L.H."/>
        </authorList>
    </citation>
    <scope>NUCLEOTIDE SEQUENCE [LARGE SCALE GENOMIC DNA]</scope>
    <source>
        <strain evidence="14 15">DHOF10</strain>
    </source>
</reference>
<keyword evidence="5 11" id="KW-0547">Nucleotide-binding</keyword>
<dbReference type="NCBIfam" id="NF008454">
    <property type="entry name" value="PRK11316.1"/>
    <property type="match status" value="1"/>
</dbReference>
<dbReference type="HAMAP" id="MF_01603">
    <property type="entry name" value="HldE"/>
    <property type="match status" value="1"/>
</dbReference>
<accession>A0A4Q1S894</accession>
<dbReference type="GO" id="GO:0033785">
    <property type="term" value="F:heptose 7-phosphate kinase activity"/>
    <property type="evidence" value="ECO:0007669"/>
    <property type="project" value="UniProtKB-UniRule"/>
</dbReference>
<dbReference type="GO" id="GO:0005829">
    <property type="term" value="C:cytosol"/>
    <property type="evidence" value="ECO:0007669"/>
    <property type="project" value="TreeGrafter"/>
</dbReference>
<dbReference type="FunFam" id="3.40.1190.20:FF:000002">
    <property type="entry name" value="Bifunctional protein HldE"/>
    <property type="match status" value="1"/>
</dbReference>
<evidence type="ECO:0000259" key="13">
    <source>
        <dbReference type="Pfam" id="PF01467"/>
    </source>
</evidence>
<dbReference type="CDD" id="cd01172">
    <property type="entry name" value="RfaE_like"/>
    <property type="match status" value="1"/>
</dbReference>
<evidence type="ECO:0000256" key="11">
    <source>
        <dbReference type="HAMAP-Rule" id="MF_01603"/>
    </source>
</evidence>
<comment type="caution">
    <text evidence="14">The sequence shown here is derived from an EMBL/GenBank/DDBJ whole genome shotgun (WGS) entry which is preliminary data.</text>
</comment>
<evidence type="ECO:0000256" key="7">
    <source>
        <dbReference type="ARBA" id="ARBA00022840"/>
    </source>
</evidence>
<evidence type="ECO:0000256" key="1">
    <source>
        <dbReference type="ARBA" id="ARBA00002319"/>
    </source>
</evidence>
<feature type="binding site" evidence="11">
    <location>
        <begin position="207"/>
        <end position="210"/>
    </location>
    <ligand>
        <name>ATP</name>
        <dbReference type="ChEBI" id="CHEBI:30616"/>
    </ligand>
</feature>
<dbReference type="InterPro" id="IPR004821">
    <property type="entry name" value="Cyt_trans-like"/>
</dbReference>
<evidence type="ECO:0000313" key="14">
    <source>
        <dbReference type="EMBL" id="RXS93047.1"/>
    </source>
</evidence>
<feature type="region of interest" description="Cytidylyltransferase" evidence="11">
    <location>
        <begin position="358"/>
        <end position="491"/>
    </location>
</feature>
<proteinExistence type="inferred from homology"/>
<dbReference type="NCBIfam" id="TIGR02198">
    <property type="entry name" value="rfaE_dom_I"/>
    <property type="match status" value="1"/>
</dbReference>
<dbReference type="RefSeq" id="WP_129210114.1">
    <property type="nucleotide sequence ID" value="NZ_BMGU01000001.1"/>
</dbReference>
<dbReference type="Pfam" id="PF01467">
    <property type="entry name" value="CTP_transf_like"/>
    <property type="match status" value="1"/>
</dbReference>
<evidence type="ECO:0000256" key="5">
    <source>
        <dbReference type="ARBA" id="ARBA00022741"/>
    </source>
</evidence>
<comment type="catalytic activity">
    <reaction evidence="10 11">
        <text>D-glycero-beta-D-manno-heptose 1-phosphate + ATP + H(+) = ADP-D-glycero-beta-D-manno-heptose + diphosphate</text>
        <dbReference type="Rhea" id="RHEA:27465"/>
        <dbReference type="ChEBI" id="CHEBI:15378"/>
        <dbReference type="ChEBI" id="CHEBI:30616"/>
        <dbReference type="ChEBI" id="CHEBI:33019"/>
        <dbReference type="ChEBI" id="CHEBI:59967"/>
        <dbReference type="ChEBI" id="CHEBI:61593"/>
        <dbReference type="EC" id="2.7.7.70"/>
    </reaction>
</comment>
<dbReference type="InterPro" id="IPR029056">
    <property type="entry name" value="Ribokinase-like"/>
</dbReference>
<evidence type="ECO:0000256" key="4">
    <source>
        <dbReference type="ARBA" id="ARBA00022695"/>
    </source>
</evidence>
<dbReference type="PANTHER" id="PTHR46969">
    <property type="entry name" value="BIFUNCTIONAL PROTEIN HLDE"/>
    <property type="match status" value="1"/>
</dbReference>
<keyword evidence="4 11" id="KW-0548">Nucleotidyltransferase</keyword>
<comment type="subunit">
    <text evidence="11">Homodimer.</text>
</comment>
<dbReference type="EMBL" id="SDMK01000006">
    <property type="protein sequence ID" value="RXS93047.1"/>
    <property type="molecule type" value="Genomic_DNA"/>
</dbReference>
<feature type="domain" description="Cytidyltransferase-like" evidence="13">
    <location>
        <begin position="358"/>
        <end position="471"/>
    </location>
</feature>
<dbReference type="UniPathway" id="UPA00356">
    <property type="reaction ID" value="UER00437"/>
</dbReference>
<dbReference type="InterPro" id="IPR014729">
    <property type="entry name" value="Rossmann-like_a/b/a_fold"/>
</dbReference>
<dbReference type="InterPro" id="IPR011914">
    <property type="entry name" value="RfaE_dom_II"/>
</dbReference>
<dbReference type="InterPro" id="IPR011913">
    <property type="entry name" value="RfaE_dom_I"/>
</dbReference>
<name>A0A4Q1S894_9BACT</name>
<comment type="function">
    <text evidence="1 11">Catalyzes the phosphorylation of D-glycero-D-manno-heptose 7-phosphate at the C-1 position to selectively form D-glycero-beta-D-manno-heptose-1,7-bisphosphate.</text>
</comment>
<keyword evidence="15" id="KW-1185">Reference proteome</keyword>
<keyword evidence="3 11" id="KW-0808">Transferase</keyword>
<keyword evidence="7 11" id="KW-0067">ATP-binding</keyword>
<evidence type="ECO:0000256" key="9">
    <source>
        <dbReference type="ARBA" id="ARBA00023277"/>
    </source>
</evidence>
<dbReference type="GO" id="GO:0005524">
    <property type="term" value="F:ATP binding"/>
    <property type="evidence" value="ECO:0007669"/>
    <property type="project" value="UniProtKB-UniRule"/>
</dbReference>
<organism evidence="14 15">
    <name type="scientific">Silvibacterium dinghuense</name>
    <dbReference type="NCBI Taxonomy" id="1560006"/>
    <lineage>
        <taxon>Bacteria</taxon>
        <taxon>Pseudomonadati</taxon>
        <taxon>Acidobacteriota</taxon>
        <taxon>Terriglobia</taxon>
        <taxon>Terriglobales</taxon>
        <taxon>Acidobacteriaceae</taxon>
        <taxon>Silvibacterium</taxon>
    </lineage>
</organism>
<feature type="active site" evidence="11">
    <location>
        <position position="276"/>
    </location>
</feature>
<comment type="similarity">
    <text evidence="11">In the N-terminal section; belongs to the carbohydrate kinase PfkB family.</text>
</comment>
<dbReference type="EC" id="2.7.1.167" evidence="11"/>